<name>A0A433U7E5_ELYCH</name>
<dbReference type="EMBL" id="RQTK01000049">
    <property type="protein sequence ID" value="RUS89733.1"/>
    <property type="molecule type" value="Genomic_DNA"/>
</dbReference>
<reference evidence="2 3" key="1">
    <citation type="submission" date="2019-01" db="EMBL/GenBank/DDBJ databases">
        <title>A draft genome assembly of the solar-powered sea slug Elysia chlorotica.</title>
        <authorList>
            <person name="Cai H."/>
            <person name="Li Q."/>
            <person name="Fang X."/>
            <person name="Li J."/>
            <person name="Curtis N.E."/>
            <person name="Altenburger A."/>
            <person name="Shibata T."/>
            <person name="Feng M."/>
            <person name="Maeda T."/>
            <person name="Schwartz J.A."/>
            <person name="Shigenobu S."/>
            <person name="Lundholm N."/>
            <person name="Nishiyama T."/>
            <person name="Yang H."/>
            <person name="Hasebe M."/>
            <person name="Li S."/>
            <person name="Pierce S.K."/>
            <person name="Wang J."/>
        </authorList>
    </citation>
    <scope>NUCLEOTIDE SEQUENCE [LARGE SCALE GENOMIC DNA]</scope>
    <source>
        <strain evidence="2">EC2010</strain>
        <tissue evidence="2">Whole organism of an adult</tissue>
    </source>
</reference>
<feature type="region of interest" description="Disordered" evidence="1">
    <location>
        <begin position="159"/>
        <end position="189"/>
    </location>
</feature>
<feature type="compositionally biased region" description="Basic residues" evidence="1">
    <location>
        <begin position="489"/>
        <end position="505"/>
    </location>
</feature>
<dbReference type="PANTHER" id="PTHR12069:SF0">
    <property type="entry name" value="DNA-DIRECTED RNA POLYMERASE III SUBUNIT RPC5"/>
    <property type="match status" value="1"/>
</dbReference>
<dbReference type="GO" id="GO:0005666">
    <property type="term" value="C:RNA polymerase III complex"/>
    <property type="evidence" value="ECO:0007669"/>
    <property type="project" value="TreeGrafter"/>
</dbReference>
<comment type="caution">
    <text evidence="2">The sequence shown here is derived from an EMBL/GenBank/DDBJ whole genome shotgun (WGS) entry which is preliminary data.</text>
</comment>
<evidence type="ECO:0000313" key="2">
    <source>
        <dbReference type="EMBL" id="RUS89733.1"/>
    </source>
</evidence>
<dbReference type="InterPro" id="IPR006886">
    <property type="entry name" value="RNA_pol_III_Rpc5"/>
</dbReference>
<feature type="region of interest" description="Disordered" evidence="1">
    <location>
        <begin position="484"/>
        <end position="533"/>
    </location>
</feature>
<organism evidence="2 3">
    <name type="scientific">Elysia chlorotica</name>
    <name type="common">Eastern emerald elysia</name>
    <name type="synonym">Sea slug</name>
    <dbReference type="NCBI Taxonomy" id="188477"/>
    <lineage>
        <taxon>Eukaryota</taxon>
        <taxon>Metazoa</taxon>
        <taxon>Spiralia</taxon>
        <taxon>Lophotrochozoa</taxon>
        <taxon>Mollusca</taxon>
        <taxon>Gastropoda</taxon>
        <taxon>Heterobranchia</taxon>
        <taxon>Euthyneura</taxon>
        <taxon>Panpulmonata</taxon>
        <taxon>Sacoglossa</taxon>
        <taxon>Placobranchoidea</taxon>
        <taxon>Plakobranchidae</taxon>
        <taxon>Elysia</taxon>
    </lineage>
</organism>
<proteinExistence type="predicted"/>
<dbReference type="STRING" id="188477.A0A433U7E5"/>
<accession>A0A433U7E5</accession>
<gene>
    <name evidence="2" type="ORF">EGW08_002551</name>
</gene>
<evidence type="ECO:0000256" key="1">
    <source>
        <dbReference type="SAM" id="MobiDB-lite"/>
    </source>
</evidence>
<dbReference type="OrthoDB" id="340681at2759"/>
<sequence>MAEDSDDDPVTDEIDVYLSQSLSDNLYLMQYPLRPKHMGYSHLDHLSARVKPKQKRVEIELALDTRSKNYSSSKGEQIAVNVDGNLPENAGDKVFTGSRMDKITLSCPPHTKSFSNCQYAIGLVKDGELHLTPLAAMVQMRPNFDYLDKADTRHRAEAANTSLGDGGESSQDETEEDPTPISMKVSRGESEEFKARRMASYEYVNQKREEERWVKMTYFSADSGLGDAERQQLQAGDYPQVSQFKISAQEYLHALIPPPCEDKSEKPAMPANVLSLKRNQQCLPMPANVLSLNELRRLDLNDQIKELLKNVKVIRFNQLVSFLAPGTDHQAILRSLQNMAVLVQGCWVVKSELLYPDEDKEDTRRKRRPNSVVSPELLRRVRDYAMWKFTHCRFVVRKDISSVVQLPSDDVKEILEKMSRLKARSGWEFMYEYDREFCERFPEIVQRQRNKWALLFHNLEQHFKMPKDGDKKALELEMVLLNQQPTERHRSRRLSSRSSPRKRTLSGRSQSDVSDLETDAAGEAKNLPGSGGA</sequence>
<dbReference type="Pfam" id="PF04801">
    <property type="entry name" value="RPC5"/>
    <property type="match status" value="1"/>
</dbReference>
<evidence type="ECO:0008006" key="4">
    <source>
        <dbReference type="Google" id="ProtNLM"/>
    </source>
</evidence>
<dbReference type="PANTHER" id="PTHR12069">
    <property type="entry name" value="DNA-DIRECTED RNA POLYMERASES III 80 KDA POLYPEPTIDE RNA POLYMERASE III SUBUNIT 5"/>
    <property type="match status" value="1"/>
</dbReference>
<evidence type="ECO:0000313" key="3">
    <source>
        <dbReference type="Proteomes" id="UP000271974"/>
    </source>
</evidence>
<keyword evidence="3" id="KW-1185">Reference proteome</keyword>
<dbReference type="Proteomes" id="UP000271974">
    <property type="component" value="Unassembled WGS sequence"/>
</dbReference>
<feature type="non-terminal residue" evidence="2">
    <location>
        <position position="533"/>
    </location>
</feature>
<dbReference type="AlphaFoldDB" id="A0A433U7E5"/>
<protein>
    <recommendedName>
        <fullName evidence="4">DNA-directed RNA polymerase III subunit RPC5</fullName>
    </recommendedName>
</protein>
<dbReference type="GO" id="GO:0042797">
    <property type="term" value="P:tRNA transcription by RNA polymerase III"/>
    <property type="evidence" value="ECO:0007669"/>
    <property type="project" value="TreeGrafter"/>
</dbReference>